<dbReference type="PANTHER" id="PTHR46825">
    <property type="entry name" value="D-ALANYL-D-ALANINE-CARBOXYPEPTIDASE/ENDOPEPTIDASE AMPH"/>
    <property type="match status" value="1"/>
</dbReference>
<comment type="caution">
    <text evidence="4">The sequence shown here is derived from an EMBL/GenBank/DDBJ whole genome shotgun (WGS) entry which is preliminary data.</text>
</comment>
<dbReference type="Pfam" id="PF00144">
    <property type="entry name" value="Beta-lactamase"/>
    <property type="match status" value="1"/>
</dbReference>
<feature type="domain" description="Beta-lactamase-related" evidence="2">
    <location>
        <begin position="8"/>
        <end position="342"/>
    </location>
</feature>
<sequence>MTARLPDLDALVEGMLRQTGVPGLSLAVVHRDRVIHLRGFGLREVGKPEPVDADTLFQLASLSKPVAATVVAALVGDGLVSWDDPIIRHDPGFALHDAWTTRAVTLRDLFAHRSGLLDHAGDLLEDLGFDRAEILWRLRHLRLDGFRSRYAYTNFGLTAAAAAAAQAAGRSWEDVSAERLYRPLGMGRTSSRFADFLAAPNRAVGHMRRDGAGWTPGPVRDPDAQSPAGGVSSTARDMAAWLRLQMGRGRVDGTGIVKAEALDETHRPQMVSAPAENPARDRTGFYGLGWNVGQDEAGRVLWNHSGAFNLGAATSVHILPAEGLGIVALANAQPVGVPEAVCRSFLDLATTGRVTRDWLALFGEAFAKMSTPGYGTAVDYGRRPPQSFPPLPNEAYAGMYRNDLFGDAEVATGTDGLVLRLGPRRDAYALRHFDRDVFTYQPVGENAYGPSAVSFAVDADRKAGSVTIENLAADGHGRFDRAAR</sequence>
<evidence type="ECO:0000259" key="3">
    <source>
        <dbReference type="Pfam" id="PF11954"/>
    </source>
</evidence>
<evidence type="ECO:0000313" key="5">
    <source>
        <dbReference type="Proteomes" id="UP001526430"/>
    </source>
</evidence>
<dbReference type="EMBL" id="JAPFQI010000002">
    <property type="protein sequence ID" value="MCW8085271.1"/>
    <property type="molecule type" value="Genomic_DNA"/>
</dbReference>
<dbReference type="Pfam" id="PF11954">
    <property type="entry name" value="DUF3471"/>
    <property type="match status" value="1"/>
</dbReference>
<evidence type="ECO:0000313" key="4">
    <source>
        <dbReference type="EMBL" id="MCW8085271.1"/>
    </source>
</evidence>
<gene>
    <name evidence="4" type="ORF">OF850_06510</name>
</gene>
<dbReference type="Gene3D" id="2.40.128.600">
    <property type="match status" value="1"/>
</dbReference>
<feature type="region of interest" description="Disordered" evidence="1">
    <location>
        <begin position="212"/>
        <end position="232"/>
    </location>
</feature>
<dbReference type="SUPFAM" id="SSF56601">
    <property type="entry name" value="beta-lactamase/transpeptidase-like"/>
    <property type="match status" value="1"/>
</dbReference>
<reference evidence="4 5" key="1">
    <citation type="submission" date="2022-10" db="EMBL/GenBank/DDBJ databases">
        <title>Roseococcus glaciei nov., sp. nov., isolated from glacier.</title>
        <authorList>
            <person name="Liu Q."/>
            <person name="Xin Y.-H."/>
        </authorList>
    </citation>
    <scope>NUCLEOTIDE SEQUENCE [LARGE SCALE GENOMIC DNA]</scope>
    <source>
        <strain evidence="4 5">MDT2-1-1</strain>
    </source>
</reference>
<accession>A0ABT3NSX7</accession>
<name>A0ABT3NSX7_9PROT</name>
<evidence type="ECO:0000259" key="2">
    <source>
        <dbReference type="Pfam" id="PF00144"/>
    </source>
</evidence>
<dbReference type="PANTHER" id="PTHR46825:SF15">
    <property type="entry name" value="BETA-LACTAMASE-RELATED DOMAIN-CONTAINING PROTEIN"/>
    <property type="match status" value="1"/>
</dbReference>
<evidence type="ECO:0000256" key="1">
    <source>
        <dbReference type="SAM" id="MobiDB-lite"/>
    </source>
</evidence>
<protein>
    <submittedName>
        <fullName evidence="4">Serine hydrolase</fullName>
    </submittedName>
</protein>
<dbReference type="GO" id="GO:0016787">
    <property type="term" value="F:hydrolase activity"/>
    <property type="evidence" value="ECO:0007669"/>
    <property type="project" value="UniProtKB-KW"/>
</dbReference>
<keyword evidence="4" id="KW-0378">Hydrolase</keyword>
<dbReference type="InterPro" id="IPR021860">
    <property type="entry name" value="Peptidase_S12_Pab87-rel_C"/>
</dbReference>
<dbReference type="InterPro" id="IPR050491">
    <property type="entry name" value="AmpC-like"/>
</dbReference>
<dbReference type="Gene3D" id="3.40.710.10">
    <property type="entry name" value="DD-peptidase/beta-lactamase superfamily"/>
    <property type="match status" value="1"/>
</dbReference>
<organism evidence="4 5">
    <name type="scientific">Sabulicella glaciei</name>
    <dbReference type="NCBI Taxonomy" id="2984948"/>
    <lineage>
        <taxon>Bacteria</taxon>
        <taxon>Pseudomonadati</taxon>
        <taxon>Pseudomonadota</taxon>
        <taxon>Alphaproteobacteria</taxon>
        <taxon>Acetobacterales</taxon>
        <taxon>Acetobacteraceae</taxon>
        <taxon>Sabulicella</taxon>
    </lineage>
</organism>
<dbReference type="RefSeq" id="WP_301589130.1">
    <property type="nucleotide sequence ID" value="NZ_JAPFQI010000002.1"/>
</dbReference>
<keyword evidence="5" id="KW-1185">Reference proteome</keyword>
<dbReference type="Proteomes" id="UP001526430">
    <property type="component" value="Unassembled WGS sequence"/>
</dbReference>
<dbReference type="InterPro" id="IPR012338">
    <property type="entry name" value="Beta-lactam/transpept-like"/>
</dbReference>
<feature type="domain" description="Peptidase S12 Pab87-related C-terminal" evidence="3">
    <location>
        <begin position="383"/>
        <end position="474"/>
    </location>
</feature>
<dbReference type="InterPro" id="IPR001466">
    <property type="entry name" value="Beta-lactam-related"/>
</dbReference>
<proteinExistence type="predicted"/>